<dbReference type="InterPro" id="IPR021797">
    <property type="entry name" value="Wzy_C_2"/>
</dbReference>
<organism evidence="9">
    <name type="scientific">Yersinia ruckeri</name>
    <dbReference type="NCBI Taxonomy" id="29486"/>
    <lineage>
        <taxon>Bacteria</taxon>
        <taxon>Pseudomonadati</taxon>
        <taxon>Pseudomonadota</taxon>
        <taxon>Gammaproteobacteria</taxon>
        <taxon>Enterobacterales</taxon>
        <taxon>Yersiniaceae</taxon>
        <taxon>Yersinia</taxon>
    </lineage>
</organism>
<feature type="transmembrane region" description="Helical" evidence="5">
    <location>
        <begin position="16"/>
        <end position="36"/>
    </location>
</feature>
<feature type="transmembrane region" description="Helical" evidence="5">
    <location>
        <begin position="389"/>
        <end position="405"/>
    </location>
</feature>
<dbReference type="EMBL" id="UHJG01000002">
    <property type="protein sequence ID" value="SUQ37218.1"/>
    <property type="molecule type" value="Genomic_DNA"/>
</dbReference>
<feature type="transmembrane region" description="Helical" evidence="5">
    <location>
        <begin position="450"/>
        <end position="472"/>
    </location>
</feature>
<feature type="transmembrane region" description="Helical" evidence="5">
    <location>
        <begin position="237"/>
        <end position="252"/>
    </location>
</feature>
<feature type="transmembrane region" description="Helical" evidence="5">
    <location>
        <begin position="175"/>
        <end position="203"/>
    </location>
</feature>
<protein>
    <submittedName>
        <fullName evidence="9">Lipid A core-O-antigen ligase</fullName>
    </submittedName>
</protein>
<dbReference type="AlphaFoldDB" id="A0A0A8VEI5"/>
<dbReference type="InterPro" id="IPR051533">
    <property type="entry name" value="WaaL-like"/>
</dbReference>
<keyword evidence="2 5" id="KW-0812">Transmembrane</keyword>
<evidence type="ECO:0000256" key="5">
    <source>
        <dbReference type="SAM" id="Phobius"/>
    </source>
</evidence>
<proteinExistence type="predicted"/>
<evidence type="ECO:0000259" key="8">
    <source>
        <dbReference type="Pfam" id="PF15864"/>
    </source>
</evidence>
<dbReference type="OrthoDB" id="5596698at2"/>
<dbReference type="RefSeq" id="WP_004720754.1">
    <property type="nucleotide sequence ID" value="NZ_CCYO01000032.1"/>
</dbReference>
<keyword evidence="11" id="KW-1185">Reference proteome</keyword>
<dbReference type="Pfam" id="PF04932">
    <property type="entry name" value="Wzy_C"/>
    <property type="match status" value="1"/>
</dbReference>
<dbReference type="PANTHER" id="PTHR37422:SF21">
    <property type="entry name" value="EXOQ-LIKE PROTEIN"/>
    <property type="match status" value="1"/>
</dbReference>
<dbReference type="EMBL" id="LN681231">
    <property type="protein sequence ID" value="CEK28005.1"/>
    <property type="molecule type" value="Genomic_DNA"/>
</dbReference>
<dbReference type="PANTHER" id="PTHR37422">
    <property type="entry name" value="TEICHURONIC ACID BIOSYNTHESIS PROTEIN TUAE"/>
    <property type="match status" value="1"/>
</dbReference>
<feature type="transmembrane region" description="Helical" evidence="5">
    <location>
        <begin position="346"/>
        <end position="368"/>
    </location>
</feature>
<dbReference type="Pfam" id="PF15864">
    <property type="entry name" value="PglL_A"/>
    <property type="match status" value="1"/>
</dbReference>
<evidence type="ECO:0000256" key="1">
    <source>
        <dbReference type="ARBA" id="ARBA00004141"/>
    </source>
</evidence>
<keyword evidence="4 5" id="KW-0472">Membrane</keyword>
<evidence type="ECO:0000313" key="9">
    <source>
        <dbReference type="EMBL" id="CEK28005.1"/>
    </source>
</evidence>
<evidence type="ECO:0000259" key="6">
    <source>
        <dbReference type="Pfam" id="PF04932"/>
    </source>
</evidence>
<reference evidence="10 11" key="2">
    <citation type="submission" date="2018-06" db="EMBL/GenBank/DDBJ databases">
        <authorList>
            <consortium name="Pathogen Informatics"/>
            <person name="Doyle S."/>
        </authorList>
    </citation>
    <scope>NUCLEOTIDE SEQUENCE [LARGE SCALE GENOMIC DNA]</scope>
    <source>
        <strain evidence="10 11">NCTC10476</strain>
    </source>
</reference>
<feature type="transmembrane region" description="Helical" evidence="5">
    <location>
        <begin position="48"/>
        <end position="67"/>
    </location>
</feature>
<sequence>MSYHQKKNTHRNYHDWSLITLGILLFWLIFIMPIYLPNMGGSGLKLPQNIITCGVIAAITATLWLTMPARKIIHFTVTSHWILLGVLILAIPLLYTAPHWRDAAFSRWLGLATGVVFYLSWLQSGLSHRWFSWVLYGVLGAVTVQASITLLQFIAPDYVPAWFVYPIVQNRPYGVFQQVNVLASFIATGLALVLLLFLLPGFALARNTLERSRKCLLGLILVLFSVLLVWLQSRIGWLGGGIAGAMLLLLGYRTDKRQTLIASGLIVLGMVFAILLQNRGAIENIEHTASTHARLIILHDTLRMIAEKPWLGWGYGGFEYNFQHYRLAQGLSTSGLDVVRHPHNEILLWWSEGGVVAAIGILILIFAGTRLGWQVWRQSRQTQGLNQQVVDFNIALTFVLIPILLHTQTEYPFSLSAAHWVIFLLLFAQLDRQVSTVSEWRSLSPIISTFLGGAILAISLGVMVLSGGALYANLALTSLERNHWVDIEPARRAIKFDPWVNSERWHYDKQMYSLLVFNRTQDPRLLEEYRHWAQDYLSRRIDMNVYATWLSIAQYQQDMESYKRIHQEAQGLFPEDPRFSRVAVQPAESR</sequence>
<dbReference type="GeneID" id="66879933"/>
<feature type="transmembrane region" description="Helical" evidence="5">
    <location>
        <begin position="259"/>
        <end position="276"/>
    </location>
</feature>
<evidence type="ECO:0000256" key="2">
    <source>
        <dbReference type="ARBA" id="ARBA00022692"/>
    </source>
</evidence>
<dbReference type="Pfam" id="PF11846">
    <property type="entry name" value="Wzy_C_2"/>
    <property type="match status" value="1"/>
</dbReference>
<feature type="transmembrane region" description="Helical" evidence="5">
    <location>
        <begin position="103"/>
        <end position="121"/>
    </location>
</feature>
<accession>A0A0A8VEI5</accession>
<evidence type="ECO:0000256" key="3">
    <source>
        <dbReference type="ARBA" id="ARBA00022989"/>
    </source>
</evidence>
<name>A0A0A8VEI5_YERRU</name>
<feature type="transmembrane region" description="Helical" evidence="5">
    <location>
        <begin position="411"/>
        <end position="430"/>
    </location>
</feature>
<dbReference type="GO" id="GO:0016020">
    <property type="term" value="C:membrane"/>
    <property type="evidence" value="ECO:0007669"/>
    <property type="project" value="UniProtKB-SubCell"/>
</dbReference>
<evidence type="ECO:0000313" key="10">
    <source>
        <dbReference type="EMBL" id="SUQ37218.1"/>
    </source>
</evidence>
<comment type="subcellular location">
    <subcellularLocation>
        <location evidence="1">Membrane</location>
        <topology evidence="1">Multi-pass membrane protein</topology>
    </subcellularLocation>
</comment>
<feature type="transmembrane region" description="Helical" evidence="5">
    <location>
        <begin position="79"/>
        <end position="97"/>
    </location>
</feature>
<feature type="transmembrane region" description="Helical" evidence="5">
    <location>
        <begin position="133"/>
        <end position="155"/>
    </location>
</feature>
<evidence type="ECO:0000313" key="11">
    <source>
        <dbReference type="Proteomes" id="UP000255169"/>
    </source>
</evidence>
<dbReference type="GO" id="GO:0016874">
    <property type="term" value="F:ligase activity"/>
    <property type="evidence" value="ECO:0007669"/>
    <property type="project" value="UniProtKB-KW"/>
</dbReference>
<feature type="domain" description="O-antigen ligase-related" evidence="6">
    <location>
        <begin position="220"/>
        <end position="361"/>
    </location>
</feature>
<gene>
    <name evidence="9" type="ORF">CSF007_11295</name>
    <name evidence="10" type="ORF">NCTC10476_03335</name>
</gene>
<reference evidence="9" key="1">
    <citation type="journal article" date="2015" name="Genome Announc.">
        <title>Complete Genome Sequence of Yersinia ruckeri Strain CSF007-82, Etiologic Agent of Red Mouth Disease in Salmonid Fish.</title>
        <authorList>
            <person name="Nelson M.C."/>
            <person name="LaPatra S.E."/>
            <person name="Welch T.J."/>
            <person name="Graf J."/>
        </authorList>
    </citation>
    <scope>NUCLEOTIDE SEQUENCE</scope>
    <source>
        <strain evidence="9">CSF007-82</strain>
    </source>
</reference>
<dbReference type="Proteomes" id="UP000255169">
    <property type="component" value="Unassembled WGS sequence"/>
</dbReference>
<dbReference type="InterPro" id="IPR031726">
    <property type="entry name" value="PglL_A"/>
</dbReference>
<feature type="domain" description="Protein glycosylation ligase" evidence="8">
    <location>
        <begin position="172"/>
        <end position="197"/>
    </location>
</feature>
<keyword evidence="3 5" id="KW-1133">Transmembrane helix</keyword>
<evidence type="ECO:0000256" key="4">
    <source>
        <dbReference type="ARBA" id="ARBA00023136"/>
    </source>
</evidence>
<feature type="domain" description="Virulence factor membrane-bound polymerase C-terminal" evidence="7">
    <location>
        <begin position="396"/>
        <end position="585"/>
    </location>
</feature>
<dbReference type="InterPro" id="IPR007016">
    <property type="entry name" value="O-antigen_ligase-rel_domated"/>
</dbReference>
<dbReference type="STRING" id="29486.UGYR_03765"/>
<evidence type="ECO:0000259" key="7">
    <source>
        <dbReference type="Pfam" id="PF11846"/>
    </source>
</evidence>
<keyword evidence="9" id="KW-0436">Ligase</keyword>
<feature type="transmembrane region" description="Helical" evidence="5">
    <location>
        <begin position="215"/>
        <end position="231"/>
    </location>
</feature>